<dbReference type="AlphaFoldDB" id="A0AAD9CGI9"/>
<organism evidence="1 2">
    <name type="scientific">Dissostichus eleginoides</name>
    <name type="common">Patagonian toothfish</name>
    <name type="synonym">Dissostichus amissus</name>
    <dbReference type="NCBI Taxonomy" id="100907"/>
    <lineage>
        <taxon>Eukaryota</taxon>
        <taxon>Metazoa</taxon>
        <taxon>Chordata</taxon>
        <taxon>Craniata</taxon>
        <taxon>Vertebrata</taxon>
        <taxon>Euteleostomi</taxon>
        <taxon>Actinopterygii</taxon>
        <taxon>Neopterygii</taxon>
        <taxon>Teleostei</taxon>
        <taxon>Neoteleostei</taxon>
        <taxon>Acanthomorphata</taxon>
        <taxon>Eupercaria</taxon>
        <taxon>Perciformes</taxon>
        <taxon>Notothenioidei</taxon>
        <taxon>Nototheniidae</taxon>
        <taxon>Dissostichus</taxon>
    </lineage>
</organism>
<proteinExistence type="predicted"/>
<protein>
    <submittedName>
        <fullName evidence="1">DNA ligase 4</fullName>
    </submittedName>
</protein>
<keyword evidence="2" id="KW-1185">Reference proteome</keyword>
<reference evidence="1" key="1">
    <citation type="submission" date="2023-04" db="EMBL/GenBank/DDBJ databases">
        <title>Chromosome-level genome of Chaenocephalus aceratus.</title>
        <authorList>
            <person name="Park H."/>
        </authorList>
    </citation>
    <scope>NUCLEOTIDE SEQUENCE</scope>
    <source>
        <strain evidence="1">DE</strain>
        <tissue evidence="1">Muscle</tissue>
    </source>
</reference>
<sequence length="119" mass="13684">MLLLVFFQANDTLTLYKPLAPSQRRLVEGNLEVIRMGWLMSWVESLHKTHSVSFSWHCCPYMVFSMAPASQNINGLMRRRLFLMCRNIDSLGGTWRVKRLCEEITTPPDGLLASSEHAQ</sequence>
<name>A0AAD9CGI9_DISEL</name>
<gene>
    <name evidence="1" type="ORF">KUDE01_004090</name>
</gene>
<evidence type="ECO:0000313" key="1">
    <source>
        <dbReference type="EMBL" id="KAK1901119.1"/>
    </source>
</evidence>
<keyword evidence="1" id="KW-0436">Ligase</keyword>
<accession>A0AAD9CGI9</accession>
<dbReference type="EMBL" id="JASDAP010000006">
    <property type="protein sequence ID" value="KAK1901119.1"/>
    <property type="molecule type" value="Genomic_DNA"/>
</dbReference>
<evidence type="ECO:0000313" key="2">
    <source>
        <dbReference type="Proteomes" id="UP001228049"/>
    </source>
</evidence>
<dbReference type="GO" id="GO:0016874">
    <property type="term" value="F:ligase activity"/>
    <property type="evidence" value="ECO:0007669"/>
    <property type="project" value="UniProtKB-KW"/>
</dbReference>
<comment type="caution">
    <text evidence="1">The sequence shown here is derived from an EMBL/GenBank/DDBJ whole genome shotgun (WGS) entry which is preliminary data.</text>
</comment>
<dbReference type="Proteomes" id="UP001228049">
    <property type="component" value="Unassembled WGS sequence"/>
</dbReference>